<proteinExistence type="predicted"/>
<reference evidence="2" key="1">
    <citation type="submission" date="2019-08" db="EMBL/GenBank/DDBJ databases">
        <authorList>
            <person name="Kucharzyk K."/>
            <person name="Murdoch R.W."/>
            <person name="Higgins S."/>
            <person name="Loffler F."/>
        </authorList>
    </citation>
    <scope>NUCLEOTIDE SEQUENCE</scope>
</reference>
<dbReference type="AlphaFoldDB" id="A0A645HTF5"/>
<evidence type="ECO:0000256" key="1">
    <source>
        <dbReference type="SAM" id="MobiDB-lite"/>
    </source>
</evidence>
<protein>
    <submittedName>
        <fullName evidence="2">Uncharacterized protein</fullName>
    </submittedName>
</protein>
<comment type="caution">
    <text evidence="2">The sequence shown here is derived from an EMBL/GenBank/DDBJ whole genome shotgun (WGS) entry which is preliminary data.</text>
</comment>
<gene>
    <name evidence="2" type="ORF">SDC9_189696</name>
</gene>
<sequence>MDPAVQTSLVEDLPGLRLDGLALEDAAHLDALPEPPDDPIGPGRVEDVGEVFRALALQVVQMPLAGQDLILAALAPELSPGDLFGVDRYGVMEPRLPPSRHKDRCPDQWRQPPPASEPGARARWA</sequence>
<name>A0A645HTF5_9ZZZZ</name>
<feature type="region of interest" description="Disordered" evidence="1">
    <location>
        <begin position="95"/>
        <end position="125"/>
    </location>
</feature>
<evidence type="ECO:0000313" key="2">
    <source>
        <dbReference type="EMBL" id="MPN42140.1"/>
    </source>
</evidence>
<accession>A0A645HTF5</accession>
<dbReference type="EMBL" id="VSSQ01099665">
    <property type="protein sequence ID" value="MPN42140.1"/>
    <property type="molecule type" value="Genomic_DNA"/>
</dbReference>
<organism evidence="2">
    <name type="scientific">bioreactor metagenome</name>
    <dbReference type="NCBI Taxonomy" id="1076179"/>
    <lineage>
        <taxon>unclassified sequences</taxon>
        <taxon>metagenomes</taxon>
        <taxon>ecological metagenomes</taxon>
    </lineage>
</organism>